<feature type="compositionally biased region" description="Low complexity" evidence="4">
    <location>
        <begin position="150"/>
        <end position="162"/>
    </location>
</feature>
<dbReference type="GO" id="GO:0043093">
    <property type="term" value="P:FtsZ-dependent cytokinesis"/>
    <property type="evidence" value="ECO:0007669"/>
    <property type="project" value="UniProtKB-UniRule"/>
</dbReference>
<comment type="subcellular location">
    <subcellularLocation>
        <location evidence="2">Periplasm</location>
    </subcellularLocation>
</comment>
<dbReference type="NCBIfam" id="TIGR02795">
    <property type="entry name" value="tol_pal_ybgF"/>
    <property type="match status" value="1"/>
</dbReference>
<keyword evidence="2" id="KW-0132">Cell division</keyword>
<feature type="coiled-coil region" evidence="2">
    <location>
        <begin position="71"/>
        <end position="98"/>
    </location>
</feature>
<dbReference type="Gene3D" id="1.25.40.10">
    <property type="entry name" value="Tetratricopeptide repeat domain"/>
    <property type="match status" value="1"/>
</dbReference>
<keyword evidence="2" id="KW-0175">Coiled coil</keyword>
<keyword evidence="3" id="KW-0802">TPR repeat</keyword>
<feature type="region of interest" description="Disordered" evidence="4">
    <location>
        <begin position="114"/>
        <end position="174"/>
    </location>
</feature>
<dbReference type="Gene3D" id="1.20.5.110">
    <property type="match status" value="1"/>
</dbReference>
<dbReference type="PROSITE" id="PS50005">
    <property type="entry name" value="TPR"/>
    <property type="match status" value="2"/>
</dbReference>
<proteinExistence type="inferred from homology"/>
<dbReference type="STRING" id="1249627.D779_1777"/>
<dbReference type="InterPro" id="IPR032519">
    <property type="entry name" value="YbgF_tri"/>
</dbReference>
<dbReference type="InterPro" id="IPR039565">
    <property type="entry name" value="BamD-like"/>
</dbReference>
<evidence type="ECO:0000256" key="3">
    <source>
        <dbReference type="PROSITE-ProRule" id="PRU00339"/>
    </source>
</evidence>
<dbReference type="InterPro" id="IPR019734">
    <property type="entry name" value="TPR_rpt"/>
</dbReference>
<evidence type="ECO:0000256" key="4">
    <source>
        <dbReference type="SAM" id="MobiDB-lite"/>
    </source>
</evidence>
<keyword evidence="2" id="KW-0574">Periplasm</keyword>
<comment type="function">
    <text evidence="2">Mediates coordination of peptidoglycan synthesis and outer membrane constriction during cell division.</text>
</comment>
<reference evidence="7 8" key="1">
    <citation type="submission" date="2012-11" db="EMBL/GenBank/DDBJ databases">
        <title>Genome assembly of Thiorhodococcus sp. AK35.</title>
        <authorList>
            <person name="Nupur N."/>
            <person name="Khatri I."/>
            <person name="Subramanian S."/>
            <person name="Pinnaka A."/>
        </authorList>
    </citation>
    <scope>NUCLEOTIDE SEQUENCE [LARGE SCALE GENOMIC DNA]</scope>
    <source>
        <strain evidence="7 8">AK35</strain>
    </source>
</reference>
<dbReference type="GO" id="GO:0070206">
    <property type="term" value="P:protein trimerization"/>
    <property type="evidence" value="ECO:0007669"/>
    <property type="project" value="InterPro"/>
</dbReference>
<dbReference type="SMART" id="SM00028">
    <property type="entry name" value="TPR"/>
    <property type="match status" value="2"/>
</dbReference>
<comment type="similarity">
    <text evidence="2">Belongs to the CpoB family.</text>
</comment>
<dbReference type="InterPro" id="IPR034706">
    <property type="entry name" value="CpoB"/>
</dbReference>
<dbReference type="Pfam" id="PF16331">
    <property type="entry name" value="TolA_bind_tri"/>
    <property type="match status" value="1"/>
</dbReference>
<feature type="domain" description="Outer membrane lipoprotein BamD-like" evidence="5">
    <location>
        <begin position="189"/>
        <end position="309"/>
    </location>
</feature>
<evidence type="ECO:0000256" key="1">
    <source>
        <dbReference type="ARBA" id="ARBA00022729"/>
    </source>
</evidence>
<gene>
    <name evidence="2" type="primary">cpoB</name>
    <name evidence="7" type="ORF">D779_1777</name>
</gene>
<keyword evidence="2" id="KW-0131">Cell cycle</keyword>
<accession>W9VC00</accession>
<feature type="compositionally biased region" description="Low complexity" evidence="4">
    <location>
        <begin position="114"/>
        <end position="126"/>
    </location>
</feature>
<dbReference type="InterPro" id="IPR014162">
    <property type="entry name" value="CpoB_C"/>
</dbReference>
<protein>
    <recommendedName>
        <fullName evidence="2">Cell division coordinator CpoB</fullName>
    </recommendedName>
</protein>
<dbReference type="HAMAP" id="MF_02066">
    <property type="entry name" value="CpoB"/>
    <property type="match status" value="1"/>
</dbReference>
<feature type="repeat" description="TPR" evidence="3">
    <location>
        <begin position="263"/>
        <end position="296"/>
    </location>
</feature>
<evidence type="ECO:0000259" key="5">
    <source>
        <dbReference type="Pfam" id="PF13525"/>
    </source>
</evidence>
<organism evidence="7 8">
    <name type="scientific">Imhoffiella purpurea</name>
    <dbReference type="NCBI Taxonomy" id="1249627"/>
    <lineage>
        <taxon>Bacteria</taxon>
        <taxon>Pseudomonadati</taxon>
        <taxon>Pseudomonadota</taxon>
        <taxon>Gammaproteobacteria</taxon>
        <taxon>Chromatiales</taxon>
        <taxon>Chromatiaceae</taxon>
        <taxon>Imhoffiella</taxon>
    </lineage>
</organism>
<feature type="repeat" description="TPR" evidence="3">
    <location>
        <begin position="226"/>
        <end position="259"/>
    </location>
</feature>
<dbReference type="eggNOG" id="COG1729">
    <property type="taxonomic scope" value="Bacteria"/>
</dbReference>
<name>W9VC00_9GAMM</name>
<evidence type="ECO:0000313" key="8">
    <source>
        <dbReference type="Proteomes" id="UP000019460"/>
    </source>
</evidence>
<evidence type="ECO:0000256" key="2">
    <source>
        <dbReference type="HAMAP-Rule" id="MF_02066"/>
    </source>
</evidence>
<dbReference type="AlphaFoldDB" id="W9VC00"/>
<dbReference type="GO" id="GO:0030288">
    <property type="term" value="C:outer membrane-bounded periplasmic space"/>
    <property type="evidence" value="ECO:0007669"/>
    <property type="project" value="UniProtKB-UniRule"/>
</dbReference>
<evidence type="ECO:0000313" key="7">
    <source>
        <dbReference type="EMBL" id="EXJ16954.1"/>
    </source>
</evidence>
<dbReference type="EMBL" id="AONC01000003">
    <property type="protein sequence ID" value="EXJ16954.1"/>
    <property type="molecule type" value="Genomic_DNA"/>
</dbReference>
<dbReference type="Pfam" id="PF13525">
    <property type="entry name" value="YfiO"/>
    <property type="match status" value="1"/>
</dbReference>
<keyword evidence="1 2" id="KW-0732">Signal</keyword>
<comment type="caution">
    <text evidence="7">The sequence shown here is derived from an EMBL/GenBank/DDBJ whole genome shotgun (WGS) entry which is preliminary data.</text>
</comment>
<evidence type="ECO:0000259" key="6">
    <source>
        <dbReference type="Pfam" id="PF16331"/>
    </source>
</evidence>
<dbReference type="InterPro" id="IPR011990">
    <property type="entry name" value="TPR-like_helical_dom_sf"/>
</dbReference>
<sequence>MAPESSRHHPILRETGVMNHPSHRPRLLVTAILACLSTGAAAADYSNLEGRIGRLERILENQTGSELLLKVQQLQIEMQELRGMLESQKIELDRLRRQQREQYMDIDSRLGAAGSAGVAGHSGMSSTLGNAKPTLPDGVVDASGGGLGAASGPSPAQGQPGATPFAESASIGPVGIPSLPSPETVGGNERDAYAEAFELLKERKYDEATAAFSDLLRRYPQGEFSDNARYWLAETYYVQRNLAAALAEFERLLQLNPQSPKVPGAMLKIGFIQFDQKDFEQAKASFERVIATYPNSTEARLARSRLDRIGQSAP</sequence>
<feature type="domain" description="YbgF trimerisation" evidence="6">
    <location>
        <begin position="48"/>
        <end position="115"/>
    </location>
</feature>
<keyword evidence="8" id="KW-1185">Reference proteome</keyword>
<dbReference type="Proteomes" id="UP000019460">
    <property type="component" value="Unassembled WGS sequence"/>
</dbReference>
<dbReference type="SUPFAM" id="SSF48452">
    <property type="entry name" value="TPR-like"/>
    <property type="match status" value="1"/>
</dbReference>